<sequence length="166" mass="18629">MKARFIVFYCIMDDQPRGLDINGYLKLFEPDTQTLTGALFQVAQTSEVITVLNATAGNYSVIYVVPGKIEELQCREAYEFLVQREKGLSKVAEDIIGRDSRRSILTGALVLAGIGILFYVGYYYHALSEINNLLLFIGLFLSLLGGVLRGYQKKRVRASAPRHRSE</sequence>
<accession>A0A142CSL1</accession>
<feature type="transmembrane region" description="Helical" evidence="1">
    <location>
        <begin position="130"/>
        <end position="148"/>
    </location>
</feature>
<feature type="transmembrane region" description="Helical" evidence="1">
    <location>
        <begin position="104"/>
        <end position="124"/>
    </location>
</feature>
<dbReference type="EMBL" id="CP014750">
    <property type="protein sequence ID" value="AMQ17763.1"/>
    <property type="molecule type" value="Genomic_DNA"/>
</dbReference>
<keyword evidence="1" id="KW-1133">Transmembrane helix</keyword>
<proteinExistence type="predicted"/>
<evidence type="ECO:0000313" key="3">
    <source>
        <dbReference type="Proteomes" id="UP000073604"/>
    </source>
</evidence>
<protein>
    <submittedName>
        <fullName evidence="2">Uncharacterized protein</fullName>
    </submittedName>
</protein>
<keyword evidence="1" id="KW-0472">Membrane</keyword>
<dbReference type="KEGG" id="tpep:A0127_00545"/>
<gene>
    <name evidence="2" type="ORF">A0127_00545</name>
</gene>
<dbReference type="STRING" id="53952.A0127_00545"/>
<keyword evidence="1" id="KW-0812">Transmembrane</keyword>
<organism evidence="2 3">
    <name type="scientific">Thermococcus peptonophilus</name>
    <dbReference type="NCBI Taxonomy" id="53952"/>
    <lineage>
        <taxon>Archaea</taxon>
        <taxon>Methanobacteriati</taxon>
        <taxon>Methanobacteriota</taxon>
        <taxon>Thermococci</taxon>
        <taxon>Thermococcales</taxon>
        <taxon>Thermococcaceae</taxon>
        <taxon>Thermococcus</taxon>
    </lineage>
</organism>
<evidence type="ECO:0000313" key="2">
    <source>
        <dbReference type="EMBL" id="AMQ17763.1"/>
    </source>
</evidence>
<dbReference type="AlphaFoldDB" id="A0A142CSL1"/>
<name>A0A142CSL1_9EURY</name>
<reference evidence="3" key="1">
    <citation type="submission" date="2016-03" db="EMBL/GenBank/DDBJ databases">
        <authorList>
            <person name="Oger P.M."/>
        </authorList>
    </citation>
    <scope>NUCLEOTIDE SEQUENCE [LARGE SCALE GENOMIC DNA]</scope>
    <source>
        <strain evidence="3">OG-1</strain>
    </source>
</reference>
<keyword evidence="3" id="KW-1185">Reference proteome</keyword>
<evidence type="ECO:0000256" key="1">
    <source>
        <dbReference type="SAM" id="Phobius"/>
    </source>
</evidence>
<dbReference type="Proteomes" id="UP000073604">
    <property type="component" value="Chromosome"/>
</dbReference>